<dbReference type="EMBL" id="ML993606">
    <property type="protein sequence ID" value="KAF2163858.1"/>
    <property type="molecule type" value="Genomic_DNA"/>
</dbReference>
<proteinExistence type="predicted"/>
<sequence>MSKRKADEITEPVTSPQAKHARSNVPEWMIHHGELRPMPMVTTPPPDKNDMEPVVPEPDEESNLIDRLESTQMALIRHLDEKCKRLQFIAPQCASTMESRLAKVVDAMRMLNKEVEAVKAAEYQIKIESHQRASTGLTTCRTGNPTYFAPHQYVPIPQT</sequence>
<reference evidence="2" key="1">
    <citation type="journal article" date="2020" name="Stud. Mycol.">
        <title>101 Dothideomycetes genomes: a test case for predicting lifestyles and emergence of pathogens.</title>
        <authorList>
            <person name="Haridas S."/>
            <person name="Albert R."/>
            <person name="Binder M."/>
            <person name="Bloem J."/>
            <person name="Labutti K."/>
            <person name="Salamov A."/>
            <person name="Andreopoulos B."/>
            <person name="Baker S."/>
            <person name="Barry K."/>
            <person name="Bills G."/>
            <person name="Bluhm B."/>
            <person name="Cannon C."/>
            <person name="Castanera R."/>
            <person name="Culley D."/>
            <person name="Daum C."/>
            <person name="Ezra D."/>
            <person name="Gonzalez J."/>
            <person name="Henrissat B."/>
            <person name="Kuo A."/>
            <person name="Liang C."/>
            <person name="Lipzen A."/>
            <person name="Lutzoni F."/>
            <person name="Magnuson J."/>
            <person name="Mondo S."/>
            <person name="Nolan M."/>
            <person name="Ohm R."/>
            <person name="Pangilinan J."/>
            <person name="Park H.-J."/>
            <person name="Ramirez L."/>
            <person name="Alfaro M."/>
            <person name="Sun H."/>
            <person name="Tritt A."/>
            <person name="Yoshinaga Y."/>
            <person name="Zwiers L.-H."/>
            <person name="Turgeon B."/>
            <person name="Goodwin S."/>
            <person name="Spatafora J."/>
            <person name="Crous P."/>
            <person name="Grigoriev I."/>
        </authorList>
    </citation>
    <scope>NUCLEOTIDE SEQUENCE</scope>
    <source>
        <strain evidence="2">ATCC 36951</strain>
    </source>
</reference>
<dbReference type="RefSeq" id="XP_033664747.1">
    <property type="nucleotide sequence ID" value="XM_033807776.1"/>
</dbReference>
<name>A0A6A6CCD8_ZASCE</name>
<keyword evidence="3" id="KW-1185">Reference proteome</keyword>
<evidence type="ECO:0000313" key="2">
    <source>
        <dbReference type="EMBL" id="KAF2163858.1"/>
    </source>
</evidence>
<accession>A0A6A6CCD8</accession>
<evidence type="ECO:0000313" key="3">
    <source>
        <dbReference type="Proteomes" id="UP000799537"/>
    </source>
</evidence>
<gene>
    <name evidence="2" type="ORF">M409DRAFT_25633</name>
</gene>
<dbReference type="GeneID" id="54561048"/>
<evidence type="ECO:0000256" key="1">
    <source>
        <dbReference type="SAM" id="MobiDB-lite"/>
    </source>
</evidence>
<protein>
    <submittedName>
        <fullName evidence="2">Uncharacterized protein</fullName>
    </submittedName>
</protein>
<dbReference type="Proteomes" id="UP000799537">
    <property type="component" value="Unassembled WGS sequence"/>
</dbReference>
<feature type="region of interest" description="Disordered" evidence="1">
    <location>
        <begin position="1"/>
        <end position="61"/>
    </location>
</feature>
<dbReference type="AlphaFoldDB" id="A0A6A6CCD8"/>
<organism evidence="2 3">
    <name type="scientific">Zasmidium cellare ATCC 36951</name>
    <dbReference type="NCBI Taxonomy" id="1080233"/>
    <lineage>
        <taxon>Eukaryota</taxon>
        <taxon>Fungi</taxon>
        <taxon>Dikarya</taxon>
        <taxon>Ascomycota</taxon>
        <taxon>Pezizomycotina</taxon>
        <taxon>Dothideomycetes</taxon>
        <taxon>Dothideomycetidae</taxon>
        <taxon>Mycosphaerellales</taxon>
        <taxon>Mycosphaerellaceae</taxon>
        <taxon>Zasmidium</taxon>
    </lineage>
</organism>